<accession>A0ABW2AZU3</accession>
<keyword evidence="2" id="KW-1185">Reference proteome</keyword>
<sequence>MGGLSCAQGVMGRAQPIAETERIDKAGNLLAMLEKLTAWQPDAKPQS</sequence>
<evidence type="ECO:0000313" key="2">
    <source>
        <dbReference type="Proteomes" id="UP001596353"/>
    </source>
</evidence>
<protein>
    <submittedName>
        <fullName evidence="1">Uncharacterized protein</fullName>
    </submittedName>
</protein>
<comment type="caution">
    <text evidence="1">The sequence shown here is derived from an EMBL/GenBank/DDBJ whole genome shotgun (WGS) entry which is preliminary data.</text>
</comment>
<evidence type="ECO:0000313" key="1">
    <source>
        <dbReference type="EMBL" id="MFC6758653.1"/>
    </source>
</evidence>
<organism evidence="1 2">
    <name type="scientific">Sulfitobacter porphyrae</name>
    <dbReference type="NCBI Taxonomy" id="1246864"/>
    <lineage>
        <taxon>Bacteria</taxon>
        <taxon>Pseudomonadati</taxon>
        <taxon>Pseudomonadota</taxon>
        <taxon>Alphaproteobacteria</taxon>
        <taxon>Rhodobacterales</taxon>
        <taxon>Roseobacteraceae</taxon>
        <taxon>Sulfitobacter</taxon>
    </lineage>
</organism>
<dbReference type="Proteomes" id="UP001596353">
    <property type="component" value="Unassembled WGS sequence"/>
</dbReference>
<proteinExistence type="predicted"/>
<reference evidence="2" key="1">
    <citation type="journal article" date="2019" name="Int. J. Syst. Evol. Microbiol.">
        <title>The Global Catalogue of Microorganisms (GCM) 10K type strain sequencing project: providing services to taxonomists for standard genome sequencing and annotation.</title>
        <authorList>
            <consortium name="The Broad Institute Genomics Platform"/>
            <consortium name="The Broad Institute Genome Sequencing Center for Infectious Disease"/>
            <person name="Wu L."/>
            <person name="Ma J."/>
        </authorList>
    </citation>
    <scope>NUCLEOTIDE SEQUENCE [LARGE SCALE GENOMIC DNA]</scope>
    <source>
        <strain evidence="2">CCUG 66188</strain>
    </source>
</reference>
<dbReference type="EMBL" id="JBHSWG010000001">
    <property type="protein sequence ID" value="MFC6758653.1"/>
    <property type="molecule type" value="Genomic_DNA"/>
</dbReference>
<gene>
    <name evidence="1" type="ORF">ACFQFQ_02705</name>
</gene>
<name>A0ABW2AZU3_9RHOB</name>